<comment type="similarity">
    <text evidence="2">Belongs to the heat shock protein 70 family.</text>
</comment>
<dbReference type="SUPFAM" id="SSF53067">
    <property type="entry name" value="Actin-like ATPase domain"/>
    <property type="match status" value="2"/>
</dbReference>
<feature type="non-terminal residue" evidence="8">
    <location>
        <position position="1"/>
    </location>
</feature>
<evidence type="ECO:0000256" key="6">
    <source>
        <dbReference type="ARBA" id="ARBA00022840"/>
    </source>
</evidence>
<name>A0A820AI02_9BILA</name>
<organism evidence="8 9">
    <name type="scientific">Rotaria sordida</name>
    <dbReference type="NCBI Taxonomy" id="392033"/>
    <lineage>
        <taxon>Eukaryota</taxon>
        <taxon>Metazoa</taxon>
        <taxon>Spiralia</taxon>
        <taxon>Gnathifera</taxon>
        <taxon>Rotifera</taxon>
        <taxon>Eurotatoria</taxon>
        <taxon>Bdelloidea</taxon>
        <taxon>Philodinida</taxon>
        <taxon>Philodinidae</taxon>
        <taxon>Rotaria</taxon>
    </lineage>
</organism>
<dbReference type="InterPro" id="IPR043129">
    <property type="entry name" value="ATPase_NBD"/>
</dbReference>
<evidence type="ECO:0000256" key="4">
    <source>
        <dbReference type="ARBA" id="ARBA00022741"/>
    </source>
</evidence>
<evidence type="ECO:0000256" key="1">
    <source>
        <dbReference type="ARBA" id="ARBA00004319"/>
    </source>
</evidence>
<evidence type="ECO:0000313" key="9">
    <source>
        <dbReference type="Proteomes" id="UP000663823"/>
    </source>
</evidence>
<evidence type="ECO:0000256" key="7">
    <source>
        <dbReference type="SAM" id="Coils"/>
    </source>
</evidence>
<dbReference type="InterPro" id="IPR013126">
    <property type="entry name" value="Hsp_70_fam"/>
</dbReference>
<keyword evidence="5" id="KW-0256">Endoplasmic reticulum</keyword>
<keyword evidence="7" id="KW-0175">Coiled coil</keyword>
<protein>
    <recommendedName>
        <fullName evidence="10">Heat shock protein 70</fullName>
    </recommendedName>
</protein>
<comment type="subcellular location">
    <subcellularLocation>
        <location evidence="1">Endoplasmic reticulum lumen</location>
    </subcellularLocation>
</comment>
<evidence type="ECO:0000256" key="3">
    <source>
        <dbReference type="ARBA" id="ARBA00022729"/>
    </source>
</evidence>
<dbReference type="SUPFAM" id="SSF100920">
    <property type="entry name" value="Heat shock protein 70kD (HSP70), peptide-binding domain"/>
    <property type="match status" value="1"/>
</dbReference>
<proteinExistence type="inferred from homology"/>
<dbReference type="PRINTS" id="PR00301">
    <property type="entry name" value="HEATSHOCK70"/>
</dbReference>
<dbReference type="AlphaFoldDB" id="A0A820AI02"/>
<dbReference type="Gene3D" id="2.60.34.10">
    <property type="entry name" value="Substrate Binding Domain Of DNAk, Chain A, domain 1"/>
    <property type="match status" value="1"/>
</dbReference>
<reference evidence="8" key="1">
    <citation type="submission" date="2021-02" db="EMBL/GenBank/DDBJ databases">
        <authorList>
            <person name="Nowell W R."/>
        </authorList>
    </citation>
    <scope>NUCLEOTIDE SEQUENCE</scope>
</reference>
<feature type="coiled-coil region" evidence="7">
    <location>
        <begin position="118"/>
        <end position="145"/>
    </location>
</feature>
<comment type="caution">
    <text evidence="8">The sequence shown here is derived from an EMBL/GenBank/DDBJ whole genome shotgun (WGS) entry which is preliminary data.</text>
</comment>
<dbReference type="PROSITE" id="PS00329">
    <property type="entry name" value="HSP70_2"/>
    <property type="match status" value="1"/>
</dbReference>
<dbReference type="PANTHER" id="PTHR19375">
    <property type="entry name" value="HEAT SHOCK PROTEIN 70KDA"/>
    <property type="match status" value="1"/>
</dbReference>
<dbReference type="InterPro" id="IPR018181">
    <property type="entry name" value="Heat_shock_70_CS"/>
</dbReference>
<accession>A0A820AI02</accession>
<evidence type="ECO:0000256" key="2">
    <source>
        <dbReference type="ARBA" id="ARBA00007381"/>
    </source>
</evidence>
<dbReference type="FunFam" id="2.60.34.10:FF:000002">
    <property type="entry name" value="Heat shock 70 kDa"/>
    <property type="match status" value="1"/>
</dbReference>
<dbReference type="GO" id="GO:0005524">
    <property type="term" value="F:ATP binding"/>
    <property type="evidence" value="ECO:0007669"/>
    <property type="project" value="UniProtKB-KW"/>
</dbReference>
<evidence type="ECO:0000313" key="8">
    <source>
        <dbReference type="EMBL" id="CAF4191096.1"/>
    </source>
</evidence>
<dbReference type="FunFam" id="3.90.640.10:FF:000153">
    <property type="entry name" value="Endoplasmic reticulum chaperone BiP"/>
    <property type="match status" value="1"/>
</dbReference>
<gene>
    <name evidence="8" type="ORF">OTI717_LOCUS38151</name>
</gene>
<dbReference type="GO" id="GO:0005788">
    <property type="term" value="C:endoplasmic reticulum lumen"/>
    <property type="evidence" value="ECO:0007669"/>
    <property type="project" value="UniProtKB-SubCell"/>
</dbReference>
<evidence type="ECO:0008006" key="10">
    <source>
        <dbReference type="Google" id="ProtNLM"/>
    </source>
</evidence>
<keyword evidence="6" id="KW-0067">ATP-binding</keyword>
<keyword evidence="3" id="KW-0732">Signal</keyword>
<dbReference type="FunFam" id="3.30.420.40:FF:000545">
    <property type="entry name" value="Endoplasmic reticulum chaperone BiP"/>
    <property type="match status" value="1"/>
</dbReference>
<dbReference type="GO" id="GO:0140662">
    <property type="term" value="F:ATP-dependent protein folding chaperone"/>
    <property type="evidence" value="ECO:0007669"/>
    <property type="project" value="InterPro"/>
</dbReference>
<evidence type="ECO:0000256" key="5">
    <source>
        <dbReference type="ARBA" id="ARBA00022824"/>
    </source>
</evidence>
<dbReference type="Gene3D" id="3.30.420.40">
    <property type="match status" value="2"/>
</dbReference>
<dbReference type="Proteomes" id="UP000663823">
    <property type="component" value="Unassembled WGS sequence"/>
</dbReference>
<dbReference type="InterPro" id="IPR029047">
    <property type="entry name" value="HSP70_peptide-bd_sf"/>
</dbReference>
<dbReference type="PROSITE" id="PS01036">
    <property type="entry name" value="HSP70_3"/>
    <property type="match status" value="1"/>
</dbReference>
<dbReference type="EMBL" id="CAJOAX010019866">
    <property type="protein sequence ID" value="CAF4191096.1"/>
    <property type="molecule type" value="Genomic_DNA"/>
</dbReference>
<sequence>KVKNAVVTVPAYFNNAQRQATKDAGIIAGLNVVRIINEPTAAAIAYGLDRLRNKKSSQTVLVFDLGGGTFDVSLLILDDGTFEVLATNGNTHLGGEDFDLRVMEYFIELFKKKTGKNVRDHVHALQKLRREVEKAKRILSSEIETIIEIESFCYNEDFHQKLTRAKFEELNMNLFRSTLEPVGQVLKDKDLKKSDIDEIILVGGSTRIPKIRQIIKEYFNGKEPLRNINPDEAVAYGAAVQGGILSNEESTHDVTVLDVNPLTLGILVKDGLMSKIIPRNTVIPTKKTEAFTTTTDNQHTVGVQVFEGERPMAKDNHFLGKFDLTGIPPAAKGVPVIQVTFEIDVNGILKVTAEDTGTGNRNNIIINSNTNRLSRKEIDRMILEAEKFAEQDKKIKDRIEARNDLES</sequence>
<dbReference type="Gene3D" id="3.90.640.10">
    <property type="entry name" value="Actin, Chain A, domain 4"/>
    <property type="match status" value="1"/>
</dbReference>
<keyword evidence="4" id="KW-0547">Nucleotide-binding</keyword>
<dbReference type="Pfam" id="PF00012">
    <property type="entry name" value="HSP70"/>
    <property type="match status" value="1"/>
</dbReference>